<dbReference type="AlphaFoldDB" id="A0A9P7F5D1"/>
<dbReference type="GeneID" id="64690939"/>
<dbReference type="OrthoDB" id="6513042at2759"/>
<name>A0A9P7F5D1_9AGAM</name>
<gene>
    <name evidence="1" type="ORF">F5147DRAFT_222780</name>
</gene>
<reference evidence="1" key="1">
    <citation type="journal article" date="2020" name="New Phytol.">
        <title>Comparative genomics reveals dynamic genome evolution in host specialist ectomycorrhizal fungi.</title>
        <authorList>
            <person name="Lofgren L.A."/>
            <person name="Nguyen N.H."/>
            <person name="Vilgalys R."/>
            <person name="Ruytinx J."/>
            <person name="Liao H.L."/>
            <person name="Branco S."/>
            <person name="Kuo A."/>
            <person name="LaButti K."/>
            <person name="Lipzen A."/>
            <person name="Andreopoulos W."/>
            <person name="Pangilinan J."/>
            <person name="Riley R."/>
            <person name="Hundley H."/>
            <person name="Na H."/>
            <person name="Barry K."/>
            <person name="Grigoriev I.V."/>
            <person name="Stajich J.E."/>
            <person name="Kennedy P.G."/>
        </authorList>
    </citation>
    <scope>NUCLEOTIDE SEQUENCE</scope>
    <source>
        <strain evidence="1">FC423</strain>
    </source>
</reference>
<dbReference type="Proteomes" id="UP000823399">
    <property type="component" value="Unassembled WGS sequence"/>
</dbReference>
<protein>
    <submittedName>
        <fullName evidence="1">Uncharacterized protein</fullName>
    </submittedName>
</protein>
<dbReference type="RefSeq" id="XP_041291751.1">
    <property type="nucleotide sequence ID" value="XM_041428680.1"/>
</dbReference>
<keyword evidence="2" id="KW-1185">Reference proteome</keyword>
<organism evidence="1 2">
    <name type="scientific">Suillus discolor</name>
    <dbReference type="NCBI Taxonomy" id="1912936"/>
    <lineage>
        <taxon>Eukaryota</taxon>
        <taxon>Fungi</taxon>
        <taxon>Dikarya</taxon>
        <taxon>Basidiomycota</taxon>
        <taxon>Agaricomycotina</taxon>
        <taxon>Agaricomycetes</taxon>
        <taxon>Agaricomycetidae</taxon>
        <taxon>Boletales</taxon>
        <taxon>Suillineae</taxon>
        <taxon>Suillaceae</taxon>
        <taxon>Suillus</taxon>
    </lineage>
</organism>
<sequence length="173" mass="19342">MGEPSRAMVSGVQIEYLYPTGPPYRCQCIHMSALLQTRGVPHTGFVLDHHQQLGPVFIANKLKNAALAHLIQSLFEQLVVLGNRPIRIHAPLFVCIPRTCPMKAHYIMVSLLPNVFIIMSIPSPWASRYSSTKTLVGRKLPPEEPRFSIGQMCLTMEKILTKFFKPGVIPAPI</sequence>
<dbReference type="EMBL" id="JABBWM010000034">
    <property type="protein sequence ID" value="KAG2106723.1"/>
    <property type="molecule type" value="Genomic_DNA"/>
</dbReference>
<evidence type="ECO:0000313" key="2">
    <source>
        <dbReference type="Proteomes" id="UP000823399"/>
    </source>
</evidence>
<comment type="caution">
    <text evidence="1">The sequence shown here is derived from an EMBL/GenBank/DDBJ whole genome shotgun (WGS) entry which is preliminary data.</text>
</comment>
<accession>A0A9P7F5D1</accession>
<evidence type="ECO:0000313" key="1">
    <source>
        <dbReference type="EMBL" id="KAG2106723.1"/>
    </source>
</evidence>
<proteinExistence type="predicted"/>